<dbReference type="InterPro" id="IPR036597">
    <property type="entry name" value="Fido-like_dom_sf"/>
</dbReference>
<keyword evidence="2" id="KW-0067">ATP-binding</keyword>
<keyword evidence="6" id="KW-1185">Reference proteome</keyword>
<protein>
    <submittedName>
        <fullName evidence="5">Fic family protein</fullName>
    </submittedName>
</protein>
<comment type="caution">
    <text evidence="5">The sequence shown here is derived from an EMBL/GenBank/DDBJ whole genome shotgun (WGS) entry which is preliminary data.</text>
</comment>
<dbReference type="PROSITE" id="PS51459">
    <property type="entry name" value="FIDO"/>
    <property type="match status" value="1"/>
</dbReference>
<dbReference type="InterPro" id="IPR003812">
    <property type="entry name" value="Fido"/>
</dbReference>
<dbReference type="RefSeq" id="WP_117394303.1">
    <property type="nucleotide sequence ID" value="NZ_QWDC01000009.1"/>
</dbReference>
<feature type="domain" description="Fido" evidence="4">
    <location>
        <begin position="89"/>
        <end position="238"/>
    </location>
</feature>
<dbReference type="EMBL" id="QWDC01000009">
    <property type="protein sequence ID" value="RFZ89932.1"/>
    <property type="molecule type" value="Genomic_DNA"/>
</dbReference>
<dbReference type="Gene3D" id="1.10.3290.10">
    <property type="entry name" value="Fido-like domain"/>
    <property type="match status" value="1"/>
</dbReference>
<feature type="binding site" evidence="2">
    <location>
        <begin position="184"/>
        <end position="191"/>
    </location>
    <ligand>
        <name>ATP</name>
        <dbReference type="ChEBI" id="CHEBI:30616"/>
    </ligand>
</feature>
<dbReference type="Proteomes" id="UP000264217">
    <property type="component" value="Unassembled WGS sequence"/>
</dbReference>
<dbReference type="Pfam" id="PF02661">
    <property type="entry name" value="Fic"/>
    <property type="match status" value="1"/>
</dbReference>
<accession>A0A372NLU8</accession>
<evidence type="ECO:0000313" key="5">
    <source>
        <dbReference type="EMBL" id="RFZ89932.1"/>
    </source>
</evidence>
<dbReference type="SUPFAM" id="SSF140931">
    <property type="entry name" value="Fic-like"/>
    <property type="match status" value="1"/>
</dbReference>
<organism evidence="5 6">
    <name type="scientific">Mucilaginibacter conchicola</name>
    <dbReference type="NCBI Taxonomy" id="2303333"/>
    <lineage>
        <taxon>Bacteria</taxon>
        <taxon>Pseudomonadati</taxon>
        <taxon>Bacteroidota</taxon>
        <taxon>Sphingobacteriia</taxon>
        <taxon>Sphingobacteriales</taxon>
        <taxon>Sphingobacteriaceae</taxon>
        <taxon>Mucilaginibacter</taxon>
    </lineage>
</organism>
<feature type="active site" evidence="1">
    <location>
        <position position="180"/>
    </location>
</feature>
<keyword evidence="2" id="KW-0547">Nucleotide-binding</keyword>
<evidence type="ECO:0000256" key="2">
    <source>
        <dbReference type="PIRSR" id="PIRSR640198-2"/>
    </source>
</evidence>
<dbReference type="PANTHER" id="PTHR13504">
    <property type="entry name" value="FIDO DOMAIN-CONTAINING PROTEIN DDB_G0283145"/>
    <property type="match status" value="1"/>
</dbReference>
<feature type="site" description="Important for autoinhibition of adenylyltransferase activity" evidence="3">
    <location>
        <position position="39"/>
    </location>
</feature>
<evidence type="ECO:0000256" key="1">
    <source>
        <dbReference type="PIRSR" id="PIRSR640198-1"/>
    </source>
</evidence>
<name>A0A372NLU8_9SPHI</name>
<dbReference type="PANTHER" id="PTHR13504:SF38">
    <property type="entry name" value="FIDO DOMAIN-CONTAINING PROTEIN"/>
    <property type="match status" value="1"/>
</dbReference>
<dbReference type="GO" id="GO:0005524">
    <property type="term" value="F:ATP binding"/>
    <property type="evidence" value="ECO:0007669"/>
    <property type="project" value="UniProtKB-KW"/>
</dbReference>
<evidence type="ECO:0000259" key="4">
    <source>
        <dbReference type="PROSITE" id="PS51459"/>
    </source>
</evidence>
<sequence>MATDILSIIQQYKSLHLEDVIDFEKFNLIAIDHHSTRIEGSTLTEVEAQVLINEGRTPNGKPLEESLMVKDHHAALLFTLESAKNGKPVSVDLLQQINALVMKSTGKIYNTIFGTLDSTTGVFRKGNVSAGNTYFPNYDKVEYLTSELVKLIKNGMEQPLSVEHQLNLSFDAHYHFVAIHPFYDGNGRTSRLMMNFIQARYELPLAIVHSENKAAYIEAIVKTKETEDPEYFRSFMRNEYTSLLQNEISKYQEMYKPSKGRGFSFLI</sequence>
<dbReference type="AlphaFoldDB" id="A0A372NLU8"/>
<evidence type="ECO:0000256" key="3">
    <source>
        <dbReference type="PIRSR" id="PIRSR640198-3"/>
    </source>
</evidence>
<reference evidence="5 6" key="1">
    <citation type="submission" date="2018-08" db="EMBL/GenBank/DDBJ databases">
        <title>Mucilaginibacter sp. MYSH2.</title>
        <authorList>
            <person name="Seo T."/>
        </authorList>
    </citation>
    <scope>NUCLEOTIDE SEQUENCE [LARGE SCALE GENOMIC DNA]</scope>
    <source>
        <strain evidence="5 6">MYSH2</strain>
    </source>
</reference>
<proteinExistence type="predicted"/>
<evidence type="ECO:0000313" key="6">
    <source>
        <dbReference type="Proteomes" id="UP000264217"/>
    </source>
</evidence>
<dbReference type="OrthoDB" id="9814400at2"/>
<dbReference type="InterPro" id="IPR040198">
    <property type="entry name" value="Fido_containing"/>
</dbReference>
<gene>
    <name evidence="5" type="ORF">D0C36_24130</name>
</gene>